<sequence length="343" mass="38521">MNFEKIKDFIKENGFPAYRIAQVKDAVYKNGITDWNKAVALPADLKNKLKDNFNILSFTAAKMQFSDKDRTAKALLKLEDGLKIETVLMRMGDVWTVCVSTQVGCPVGCSFCSTGKMRFKRDLTDEEISDQVLFWLSYIKQEKLAQRINNVVFMGMGEPLFNYLNTVKAVKEISNPDRLGIGMRHISISTSGVADKFHNLAVDLPQVNLALSLHSADDDERNKIVPLNRKFNLETLQKALTEYIAMTGRQVFIEYTVVEGVNDRPEHIRLLGKWISGVKDNYLLHVNLIACNMGKGKTTSEKQVKLFAKGLQGLHISVTIRKSLGNDILAACGQLAVKESKEK</sequence>
<evidence type="ECO:0000313" key="16">
    <source>
        <dbReference type="Proteomes" id="UP000001029"/>
    </source>
</evidence>
<keyword evidence="12" id="KW-0411">Iron-sulfur</keyword>
<dbReference type="InterPro" id="IPR058240">
    <property type="entry name" value="rSAM_sf"/>
</dbReference>
<dbReference type="Proteomes" id="UP000001029">
    <property type="component" value="Chromosome"/>
</dbReference>
<keyword evidence="8" id="KW-0808">Transferase</keyword>
<dbReference type="InterPro" id="IPR027492">
    <property type="entry name" value="RNA_MTrfase_RlmN"/>
</dbReference>
<dbReference type="CDD" id="cd01335">
    <property type="entry name" value="Radical_SAM"/>
    <property type="match status" value="1"/>
</dbReference>
<dbReference type="SFLD" id="SFLDS00029">
    <property type="entry name" value="Radical_SAM"/>
    <property type="match status" value="1"/>
</dbReference>
<dbReference type="STRING" id="445932.Emin_1172"/>
<keyword evidence="4" id="KW-0004">4Fe-4S</keyword>
<feature type="domain" description="Radical SAM core" evidence="14">
    <location>
        <begin position="91"/>
        <end position="327"/>
    </location>
</feature>
<dbReference type="SUPFAM" id="SSF102114">
    <property type="entry name" value="Radical SAM enzymes"/>
    <property type="match status" value="1"/>
</dbReference>
<keyword evidence="5" id="KW-0963">Cytoplasm</keyword>
<dbReference type="EMBL" id="CP001055">
    <property type="protein sequence ID" value="ACC98723.1"/>
    <property type="molecule type" value="Genomic_DNA"/>
</dbReference>
<evidence type="ECO:0000256" key="10">
    <source>
        <dbReference type="ARBA" id="ARBA00022723"/>
    </source>
</evidence>
<dbReference type="Gene3D" id="1.10.150.530">
    <property type="match status" value="1"/>
</dbReference>
<reference evidence="15 16" key="1">
    <citation type="journal article" date="2009" name="Appl. Environ. Microbiol.">
        <title>Genomic analysis of 'Elusimicrobium minutum,' the first cultivated representative of the phylum 'Elusimicrobia' (formerly termite group 1).</title>
        <authorList>
            <person name="Herlemann D.P.R."/>
            <person name="Geissinger O."/>
            <person name="Ikeda-Ohtsubo W."/>
            <person name="Kunin V."/>
            <person name="Sun H."/>
            <person name="Lapidus A."/>
            <person name="Hugenholtz P."/>
            <person name="Brune A."/>
        </authorList>
    </citation>
    <scope>NUCLEOTIDE SEQUENCE [LARGE SCALE GENOMIC DNA]</scope>
    <source>
        <strain evidence="15 16">Pei191</strain>
    </source>
</reference>
<dbReference type="InterPro" id="IPR013785">
    <property type="entry name" value="Aldolase_TIM"/>
</dbReference>
<evidence type="ECO:0000313" key="15">
    <source>
        <dbReference type="EMBL" id="ACC98723.1"/>
    </source>
</evidence>
<dbReference type="InterPro" id="IPR040072">
    <property type="entry name" value="Methyltransferase_A"/>
</dbReference>
<dbReference type="SFLD" id="SFLDG01062">
    <property type="entry name" value="methyltransferase_(Class_A)"/>
    <property type="match status" value="1"/>
</dbReference>
<evidence type="ECO:0000256" key="7">
    <source>
        <dbReference type="ARBA" id="ARBA00022603"/>
    </source>
</evidence>
<evidence type="ECO:0000256" key="11">
    <source>
        <dbReference type="ARBA" id="ARBA00023004"/>
    </source>
</evidence>
<dbReference type="PIRSF" id="PIRSF006004">
    <property type="entry name" value="CHP00048"/>
    <property type="match status" value="1"/>
</dbReference>
<comment type="cofactor">
    <cofactor evidence="1">
        <name>[4Fe-4S] cluster</name>
        <dbReference type="ChEBI" id="CHEBI:49883"/>
    </cofactor>
</comment>
<gene>
    <name evidence="15" type="ordered locus">Emin_1172</name>
</gene>
<dbReference type="InterPro" id="IPR004383">
    <property type="entry name" value="rRNA_lsu_MTrfase_RlmN/Cfr"/>
</dbReference>
<dbReference type="Pfam" id="PF04055">
    <property type="entry name" value="Radical_SAM"/>
    <property type="match status" value="1"/>
</dbReference>
<keyword evidence="16" id="KW-1185">Reference proteome</keyword>
<name>B2KDX7_ELUMP</name>
<keyword evidence="10" id="KW-0479">Metal-binding</keyword>
<accession>B2KDX7</accession>
<evidence type="ECO:0000256" key="1">
    <source>
        <dbReference type="ARBA" id="ARBA00001966"/>
    </source>
</evidence>
<dbReference type="KEGG" id="emi:Emin_1172"/>
<comment type="subcellular location">
    <subcellularLocation>
        <location evidence="2">Cytoplasm</location>
    </subcellularLocation>
</comment>
<evidence type="ECO:0000256" key="6">
    <source>
        <dbReference type="ARBA" id="ARBA00022552"/>
    </source>
</evidence>
<dbReference type="PANTHER" id="PTHR30544:SF5">
    <property type="entry name" value="RADICAL SAM CORE DOMAIN-CONTAINING PROTEIN"/>
    <property type="match status" value="1"/>
</dbReference>
<proteinExistence type="inferred from homology"/>
<dbReference type="GO" id="GO:0005737">
    <property type="term" value="C:cytoplasm"/>
    <property type="evidence" value="ECO:0007669"/>
    <property type="project" value="UniProtKB-SubCell"/>
</dbReference>
<dbReference type="SFLD" id="SFLDF00275">
    <property type="entry name" value="adenosine_C2_methyltransferase"/>
    <property type="match status" value="1"/>
</dbReference>
<dbReference type="NCBIfam" id="TIGR00048">
    <property type="entry name" value="rRNA_mod_RlmN"/>
    <property type="match status" value="1"/>
</dbReference>
<evidence type="ECO:0000256" key="13">
    <source>
        <dbReference type="ARBA" id="ARBA00023157"/>
    </source>
</evidence>
<dbReference type="RefSeq" id="WP_012415338.1">
    <property type="nucleotide sequence ID" value="NC_010644.1"/>
</dbReference>
<evidence type="ECO:0000256" key="5">
    <source>
        <dbReference type="ARBA" id="ARBA00022490"/>
    </source>
</evidence>
<dbReference type="Gene3D" id="3.20.20.70">
    <property type="entry name" value="Aldolase class I"/>
    <property type="match status" value="1"/>
</dbReference>
<evidence type="ECO:0000256" key="9">
    <source>
        <dbReference type="ARBA" id="ARBA00022691"/>
    </source>
</evidence>
<dbReference type="GO" id="GO:0051539">
    <property type="term" value="F:4 iron, 4 sulfur cluster binding"/>
    <property type="evidence" value="ECO:0007669"/>
    <property type="project" value="UniProtKB-KW"/>
</dbReference>
<dbReference type="PROSITE" id="PS51918">
    <property type="entry name" value="RADICAL_SAM"/>
    <property type="match status" value="1"/>
</dbReference>
<dbReference type="GO" id="GO:0030488">
    <property type="term" value="P:tRNA methylation"/>
    <property type="evidence" value="ECO:0007669"/>
    <property type="project" value="InterPro"/>
</dbReference>
<evidence type="ECO:0000259" key="14">
    <source>
        <dbReference type="PROSITE" id="PS51918"/>
    </source>
</evidence>
<dbReference type="OrthoDB" id="9793973at2"/>
<evidence type="ECO:0000256" key="3">
    <source>
        <dbReference type="ARBA" id="ARBA00007544"/>
    </source>
</evidence>
<keyword evidence="7" id="KW-0489">Methyltransferase</keyword>
<dbReference type="AlphaFoldDB" id="B2KDX7"/>
<evidence type="ECO:0000256" key="12">
    <source>
        <dbReference type="ARBA" id="ARBA00023014"/>
    </source>
</evidence>
<evidence type="ECO:0000256" key="4">
    <source>
        <dbReference type="ARBA" id="ARBA00022485"/>
    </source>
</evidence>
<dbReference type="InterPro" id="IPR007197">
    <property type="entry name" value="rSAM"/>
</dbReference>
<keyword evidence="6" id="KW-0698">rRNA processing</keyword>
<evidence type="ECO:0000256" key="8">
    <source>
        <dbReference type="ARBA" id="ARBA00022679"/>
    </source>
</evidence>
<evidence type="ECO:0000256" key="2">
    <source>
        <dbReference type="ARBA" id="ARBA00004496"/>
    </source>
</evidence>
<keyword evidence="9" id="KW-0949">S-adenosyl-L-methionine</keyword>
<keyword evidence="13" id="KW-1015">Disulfide bond</keyword>
<dbReference type="GO" id="GO:0046872">
    <property type="term" value="F:metal ion binding"/>
    <property type="evidence" value="ECO:0007669"/>
    <property type="project" value="UniProtKB-KW"/>
</dbReference>
<protein>
    <submittedName>
        <fullName evidence="15">Radical SAM enzyme, Cfr family</fullName>
    </submittedName>
</protein>
<keyword evidence="11" id="KW-0408">Iron</keyword>
<dbReference type="PANTHER" id="PTHR30544">
    <property type="entry name" value="23S RRNA METHYLTRANSFERASE"/>
    <property type="match status" value="1"/>
</dbReference>
<dbReference type="GO" id="GO:0008173">
    <property type="term" value="F:RNA methyltransferase activity"/>
    <property type="evidence" value="ECO:0007669"/>
    <property type="project" value="InterPro"/>
</dbReference>
<organism evidence="15 16">
    <name type="scientific">Elusimicrobium minutum (strain Pei191)</name>
    <dbReference type="NCBI Taxonomy" id="445932"/>
    <lineage>
        <taxon>Bacteria</taxon>
        <taxon>Pseudomonadati</taxon>
        <taxon>Elusimicrobiota</taxon>
        <taxon>Elusimicrobia</taxon>
        <taxon>Elusimicrobiales</taxon>
        <taxon>Elusimicrobiaceae</taxon>
        <taxon>Elusimicrobium</taxon>
    </lineage>
</organism>
<dbReference type="HOGENOM" id="CLU_029101_2_0_0"/>
<dbReference type="GO" id="GO:0070475">
    <property type="term" value="P:rRNA base methylation"/>
    <property type="evidence" value="ECO:0007669"/>
    <property type="project" value="InterPro"/>
</dbReference>
<comment type="similarity">
    <text evidence="3">Belongs to the radical SAM superfamily. RlmN family.</text>
</comment>